<name>A0A1Z4KQ98_ANAVA</name>
<sequence>MAIELNNLRKDLLYTAQFPLANILDDLQQIAEIDQLSEMKQKEYGKKALFYFLGILTSCTLLFILLISSNNHLIFSLSMIGLFLVTLALIVACIYTLVKRSQYKKTNISNHRYNLTKQILQMLGRDMDKASVFDLKLSFQPMEIDNNKIGTNPHPYKSGWKVDSYRNEWLRLQGQFLDKTRFNLSLTELSKKEYGWKRGSSGKQKYKTKTKGMGLDIDLKLSYPQSRYGAIKVLQNEINSAVKLPQSSTLRLAKVTDKSINISARIAPQFVEVQNTLYETIAAMFLSCYQVLNLAKLLSK</sequence>
<evidence type="ECO:0000313" key="3">
    <source>
        <dbReference type="Proteomes" id="UP000217507"/>
    </source>
</evidence>
<feature type="transmembrane region" description="Helical" evidence="1">
    <location>
        <begin position="73"/>
        <end position="98"/>
    </location>
</feature>
<keyword evidence="1" id="KW-1133">Transmembrane helix</keyword>
<reference evidence="2 3" key="1">
    <citation type="submission" date="2017-06" db="EMBL/GenBank/DDBJ databases">
        <title>Genome sequencing of cyanobaciteial culture collection at National Institute for Environmental Studies (NIES).</title>
        <authorList>
            <person name="Hirose Y."/>
            <person name="Shimura Y."/>
            <person name="Fujisawa T."/>
            <person name="Nakamura Y."/>
            <person name="Kawachi M."/>
        </authorList>
    </citation>
    <scope>NUCLEOTIDE SEQUENCE [LARGE SCALE GENOMIC DNA]</scope>
    <source>
        <strain evidence="2 3">NIES-23</strain>
    </source>
</reference>
<organism evidence="2 3">
    <name type="scientific">Trichormus variabilis NIES-23</name>
    <dbReference type="NCBI Taxonomy" id="1973479"/>
    <lineage>
        <taxon>Bacteria</taxon>
        <taxon>Bacillati</taxon>
        <taxon>Cyanobacteriota</taxon>
        <taxon>Cyanophyceae</taxon>
        <taxon>Nostocales</taxon>
        <taxon>Nostocaceae</taxon>
        <taxon>Trichormus</taxon>
    </lineage>
</organism>
<proteinExistence type="predicted"/>
<evidence type="ECO:0000256" key="1">
    <source>
        <dbReference type="SAM" id="Phobius"/>
    </source>
</evidence>
<gene>
    <name evidence="2" type="ORF">NIES23_39410</name>
</gene>
<evidence type="ECO:0000313" key="2">
    <source>
        <dbReference type="EMBL" id="BAY71127.1"/>
    </source>
</evidence>
<dbReference type="Proteomes" id="UP000217507">
    <property type="component" value="Chromosome"/>
</dbReference>
<accession>A0A1Z4KQ98</accession>
<keyword evidence="1" id="KW-0472">Membrane</keyword>
<dbReference type="EMBL" id="AP018216">
    <property type="protein sequence ID" value="BAY71127.1"/>
    <property type="molecule type" value="Genomic_DNA"/>
</dbReference>
<keyword evidence="1" id="KW-0812">Transmembrane</keyword>
<feature type="transmembrane region" description="Helical" evidence="1">
    <location>
        <begin position="48"/>
        <end position="67"/>
    </location>
</feature>
<protein>
    <submittedName>
        <fullName evidence="2">Uncharacterized protein</fullName>
    </submittedName>
</protein>
<dbReference type="AlphaFoldDB" id="A0A1Z4KQ98"/>